<dbReference type="SUPFAM" id="SSF55729">
    <property type="entry name" value="Acyl-CoA N-acyltransferases (Nat)"/>
    <property type="match status" value="1"/>
</dbReference>
<dbReference type="Pfam" id="PF13530">
    <property type="entry name" value="SCP2_2"/>
    <property type="match status" value="1"/>
</dbReference>
<dbReference type="PANTHER" id="PTHR37817">
    <property type="entry name" value="N-ACETYLTRANSFERASE EIS"/>
    <property type="match status" value="1"/>
</dbReference>
<evidence type="ECO:0000313" key="3">
    <source>
        <dbReference type="Proteomes" id="UP000824111"/>
    </source>
</evidence>
<dbReference type="PANTHER" id="PTHR37817:SF1">
    <property type="entry name" value="N-ACETYLTRANSFERASE EIS"/>
    <property type="match status" value="1"/>
</dbReference>
<gene>
    <name evidence="2" type="ORF">IAB04_00940</name>
</gene>
<dbReference type="Pfam" id="PF13527">
    <property type="entry name" value="Acetyltransf_9"/>
    <property type="match status" value="1"/>
</dbReference>
<dbReference type="InterPro" id="IPR016181">
    <property type="entry name" value="Acyl_CoA_acyltransferase"/>
</dbReference>
<accession>A0A9D1LTT5</accession>
<proteinExistence type="predicted"/>
<comment type="caution">
    <text evidence="2">The sequence shown here is derived from an EMBL/GenBank/DDBJ whole genome shotgun (WGS) entry which is preliminary data.</text>
</comment>
<dbReference type="Gene3D" id="3.40.630.30">
    <property type="match status" value="2"/>
</dbReference>
<dbReference type="Pfam" id="PF17668">
    <property type="entry name" value="Acetyltransf_17"/>
    <property type="match status" value="1"/>
</dbReference>
<dbReference type="EMBL" id="DVND01000019">
    <property type="protein sequence ID" value="HIU47909.1"/>
    <property type="molecule type" value="Genomic_DNA"/>
</dbReference>
<dbReference type="GO" id="GO:0030649">
    <property type="term" value="P:aminoglycoside antibiotic catabolic process"/>
    <property type="evidence" value="ECO:0007669"/>
    <property type="project" value="TreeGrafter"/>
</dbReference>
<dbReference type="AlphaFoldDB" id="A0A9D1LTT5"/>
<sequence length="381" mass="42938">MNTRQAEKKDFHAVKTVWEQAFNYSRSFMDWYFEQAYRPQNTMVVTEGDAVIASANLLPQQIVVRNKPVQAAYITAIGALPEWRSQELERKLACDVTQIAAERGELVSLLIPYNYKFYERYGWRTAYNYKQYTITAADIPAYQIRGRIVRCGKNADAIAALQSVYGQFAHSLNAYTVRDEAAWKLILDDLFTNFGGTCALLQDEAGQAVGYLLYIIHDGRMGVYEFAYTNRAAYESLLGYIKAHDTQVGTVTMKVPENDLTYLDFCDNRNAVSICPFAMARVNDVQKMLELLAEGFAGQFRLQIIDRLMEGNNRTFAVDGQAVSAVDGTADVVTDIGTFTQLALGYISPEEAVRMNMLSGKAELVDAFFQKGVNYINMLCY</sequence>
<dbReference type="PROSITE" id="PS51186">
    <property type="entry name" value="GNAT"/>
    <property type="match status" value="1"/>
</dbReference>
<evidence type="ECO:0000259" key="1">
    <source>
        <dbReference type="PROSITE" id="PS51186"/>
    </source>
</evidence>
<dbReference type="InterPro" id="IPR000182">
    <property type="entry name" value="GNAT_dom"/>
</dbReference>
<organism evidence="2 3">
    <name type="scientific">Candidatus Avimonoglobus intestinipullorum</name>
    <dbReference type="NCBI Taxonomy" id="2840699"/>
    <lineage>
        <taxon>Bacteria</taxon>
        <taxon>Bacillati</taxon>
        <taxon>Bacillota</taxon>
        <taxon>Clostridia</taxon>
        <taxon>Eubacteriales</taxon>
        <taxon>Candidatus Avimonoglobus</taxon>
    </lineage>
</organism>
<protein>
    <submittedName>
        <fullName evidence="2">GNAT family N-acetyltransferase</fullName>
    </submittedName>
</protein>
<dbReference type="InterPro" id="IPR041380">
    <property type="entry name" value="Acetyltransf_17"/>
</dbReference>
<reference evidence="2" key="1">
    <citation type="submission" date="2020-10" db="EMBL/GenBank/DDBJ databases">
        <authorList>
            <person name="Gilroy R."/>
        </authorList>
    </citation>
    <scope>NUCLEOTIDE SEQUENCE</scope>
    <source>
        <strain evidence="2">ChiSjej4B22-9803</strain>
    </source>
</reference>
<reference evidence="2" key="2">
    <citation type="journal article" date="2021" name="PeerJ">
        <title>Extensive microbial diversity within the chicken gut microbiome revealed by metagenomics and culture.</title>
        <authorList>
            <person name="Gilroy R."/>
            <person name="Ravi A."/>
            <person name="Getino M."/>
            <person name="Pursley I."/>
            <person name="Horton D.L."/>
            <person name="Alikhan N.F."/>
            <person name="Baker D."/>
            <person name="Gharbi K."/>
            <person name="Hall N."/>
            <person name="Watson M."/>
            <person name="Adriaenssens E.M."/>
            <person name="Foster-Nyarko E."/>
            <person name="Jarju S."/>
            <person name="Secka A."/>
            <person name="Antonio M."/>
            <person name="Oren A."/>
            <person name="Chaudhuri R.R."/>
            <person name="La Ragione R."/>
            <person name="Hildebrand F."/>
            <person name="Pallen M.J."/>
        </authorList>
    </citation>
    <scope>NUCLEOTIDE SEQUENCE</scope>
    <source>
        <strain evidence="2">ChiSjej4B22-9803</strain>
    </source>
</reference>
<dbReference type="InterPro" id="IPR051554">
    <property type="entry name" value="Acetyltransferase_Eis"/>
</dbReference>
<dbReference type="Proteomes" id="UP000824111">
    <property type="component" value="Unassembled WGS sequence"/>
</dbReference>
<dbReference type="Gene3D" id="3.30.1050.10">
    <property type="entry name" value="SCP2 sterol-binding domain"/>
    <property type="match status" value="1"/>
</dbReference>
<feature type="domain" description="N-acetyltransferase" evidence="1">
    <location>
        <begin position="1"/>
        <end position="145"/>
    </location>
</feature>
<evidence type="ECO:0000313" key="2">
    <source>
        <dbReference type="EMBL" id="HIU47909.1"/>
    </source>
</evidence>
<name>A0A9D1LTT5_9FIRM</name>
<dbReference type="InterPro" id="IPR036527">
    <property type="entry name" value="SCP2_sterol-bd_dom_sf"/>
</dbReference>
<dbReference type="SUPFAM" id="SSF55718">
    <property type="entry name" value="SCP-like"/>
    <property type="match status" value="1"/>
</dbReference>
<dbReference type="GO" id="GO:0034069">
    <property type="term" value="F:aminoglycoside N-acetyltransferase activity"/>
    <property type="evidence" value="ECO:0007669"/>
    <property type="project" value="TreeGrafter"/>
</dbReference>
<dbReference type="InterPro" id="IPR025559">
    <property type="entry name" value="Eis_dom"/>
</dbReference>